<proteinExistence type="predicted"/>
<dbReference type="EMBL" id="JABSTQ010011056">
    <property type="protein sequence ID" value="KAG0415546.1"/>
    <property type="molecule type" value="Genomic_DNA"/>
</dbReference>
<evidence type="ECO:0000313" key="1">
    <source>
        <dbReference type="EMBL" id="KAG0415546.1"/>
    </source>
</evidence>
<gene>
    <name evidence="1" type="ORF">HPB47_007271</name>
</gene>
<accession>A0AC60P8B2</accession>
<protein>
    <submittedName>
        <fullName evidence="1">Uncharacterized protein</fullName>
    </submittedName>
</protein>
<organism evidence="1 2">
    <name type="scientific">Ixodes persulcatus</name>
    <name type="common">Taiga tick</name>
    <dbReference type="NCBI Taxonomy" id="34615"/>
    <lineage>
        <taxon>Eukaryota</taxon>
        <taxon>Metazoa</taxon>
        <taxon>Ecdysozoa</taxon>
        <taxon>Arthropoda</taxon>
        <taxon>Chelicerata</taxon>
        <taxon>Arachnida</taxon>
        <taxon>Acari</taxon>
        <taxon>Parasitiformes</taxon>
        <taxon>Ixodida</taxon>
        <taxon>Ixodoidea</taxon>
        <taxon>Ixodidae</taxon>
        <taxon>Ixodinae</taxon>
        <taxon>Ixodes</taxon>
    </lineage>
</organism>
<sequence length="1419" mass="156132">MNQPSVFVPPELLQTLLQQTDGTPLQREKMAAHVRQLLFATPIRAAEAEAAPFVAAAVTEASTTVDQDSTRPRLVPVQPPKFIGFGDLQSPDEFLDHLENFCLVHGVKLEDRLSRVVPAALQGSVKLWFRFTEDFADWSTFAAAFRKEFAPVDEKKRLKEELRLRTQHPEENLKQFIYVIASYYDRIGDDVTEAEKVERVLEQMHPQFQDFCAGKTFASLKELAQAADGLMERVWRRVQYVPPPQPTNQVARDLAFYSKSATTHAPAQSAAVAAASVPPPVASQAWPLHPASLYSSYYRDQLSAVGAVRMLYQTGLHSSFHQYPAANQAPEIQCHRCGGIGHMQRQCPTARRQSSPRCFKCGQLGHMQARLLEERQQELQGRRKNVQELLDWQKRLNAEEASVRALERRALARLRARAAKAPQGKTESVSVTPPPSNPPDTTSKQSDEGKGSETVDAASTEEDIAEETAATAPVTVTDSVPEEEMDEQTSGDQQGTSTIESRVVASGSSFEAEVQTETATKRSSSSRRSSPRSHDRPASRALSSGRTAAALLLKRPLVPRMRGPKDSGSGSEDSFNVSLSETASDQSDIEVRILALSEELKKRQLEAVQLRKEQRRRRTEFLREKEESLKRHIEVYDTLIQQAKEELEKELDLAQHDKSVCVKPQIKKPRAAEQRKHRIPQLSPDSSLPAPPLVPQAKSSKPKTESPQETSSNSSSTKAVSEGEVPTEVPSSEIIDAASSIEERSHDDAASAIEDDSKAAVSEEISERVSEEIQEASFQEEESLRGQATDASTSSAQGTSTKTLSAKERGVSVRSEKSDDVSEDTGSEGVPSSANKTDASSSHRTEPPLSAKDLNESSVEDTPKSSLDAIEEDVRSSTAAHESSIKDVEASMIAAENTIVPVTTPEAEAEAQLEDDFDAVESFAEYSEEIVRSTFLDDSSKRVVEDDADQDEQVEMAVESIWSCLLDDTAYVFREALLGAKVSHEAQRSEVIRKEGDGENASRHFSSSTEKTENEGKVSLGDFDEEKGVLVSQCSEDGGATAGAKTETVKQGDQWDGSELNSIAEKLVSDAIRCVLAVAREKGMLASGEVARVSDVSRKVSVILASIEEKRNSREMRKPQDHMVLATDLDEDEVAWKDAPAVFLALDKESPPEKSGKELCSRAVQAEDCFLSTTSEQDWFDDDFGLGSGDQVFAYQRCIPNKPPPPYSPPKGGLASRMPQEPPWSVPRTEADIAAVVRKAAAVVYEAAALGVDVEALRWDAGDLDEDVPASGVSPESGVEAESRRCYAEFLFDLTKELAQDMFCIGPSEVFPPWQRGVRLRRRRPLPASRDDFVAALEKRVLSERGFGRGDTGTSKWDASRGANFVDALLHREVCEEEPEWVDYSREEVAVKDQVADAIFLLLVDDTLEELKSLWNGAR</sequence>
<comment type="caution">
    <text evidence="1">The sequence shown here is derived from an EMBL/GenBank/DDBJ whole genome shotgun (WGS) entry which is preliminary data.</text>
</comment>
<evidence type="ECO:0000313" key="2">
    <source>
        <dbReference type="Proteomes" id="UP000805193"/>
    </source>
</evidence>
<name>A0AC60P8B2_IXOPE</name>
<reference evidence="1 2" key="1">
    <citation type="journal article" date="2020" name="Cell">
        <title>Large-Scale Comparative Analyses of Tick Genomes Elucidate Their Genetic Diversity and Vector Capacities.</title>
        <authorList>
            <consortium name="Tick Genome and Microbiome Consortium (TIGMIC)"/>
            <person name="Jia N."/>
            <person name="Wang J."/>
            <person name="Shi W."/>
            <person name="Du L."/>
            <person name="Sun Y."/>
            <person name="Zhan W."/>
            <person name="Jiang J.F."/>
            <person name="Wang Q."/>
            <person name="Zhang B."/>
            <person name="Ji P."/>
            <person name="Bell-Sakyi L."/>
            <person name="Cui X.M."/>
            <person name="Yuan T.T."/>
            <person name="Jiang B.G."/>
            <person name="Yang W.F."/>
            <person name="Lam T.T."/>
            <person name="Chang Q.C."/>
            <person name="Ding S.J."/>
            <person name="Wang X.J."/>
            <person name="Zhu J.G."/>
            <person name="Ruan X.D."/>
            <person name="Zhao L."/>
            <person name="Wei J.T."/>
            <person name="Ye R.Z."/>
            <person name="Que T.C."/>
            <person name="Du C.H."/>
            <person name="Zhou Y.H."/>
            <person name="Cheng J.X."/>
            <person name="Dai P.F."/>
            <person name="Guo W.B."/>
            <person name="Han X.H."/>
            <person name="Huang E.J."/>
            <person name="Li L.F."/>
            <person name="Wei W."/>
            <person name="Gao Y.C."/>
            <person name="Liu J.Z."/>
            <person name="Shao H.Z."/>
            <person name="Wang X."/>
            <person name="Wang C.C."/>
            <person name="Yang T.C."/>
            <person name="Huo Q.B."/>
            <person name="Li W."/>
            <person name="Chen H.Y."/>
            <person name="Chen S.E."/>
            <person name="Zhou L.G."/>
            <person name="Ni X.B."/>
            <person name="Tian J.H."/>
            <person name="Sheng Y."/>
            <person name="Liu T."/>
            <person name="Pan Y.S."/>
            <person name="Xia L.Y."/>
            <person name="Li J."/>
            <person name="Zhao F."/>
            <person name="Cao W.C."/>
        </authorList>
    </citation>
    <scope>NUCLEOTIDE SEQUENCE [LARGE SCALE GENOMIC DNA]</scope>
    <source>
        <strain evidence="1">Iper-2018</strain>
    </source>
</reference>
<dbReference type="Proteomes" id="UP000805193">
    <property type="component" value="Unassembled WGS sequence"/>
</dbReference>
<keyword evidence="2" id="KW-1185">Reference proteome</keyword>